<organism evidence="2 3">
    <name type="scientific">Actinoallomurus spadix</name>
    <dbReference type="NCBI Taxonomy" id="79912"/>
    <lineage>
        <taxon>Bacteria</taxon>
        <taxon>Bacillati</taxon>
        <taxon>Actinomycetota</taxon>
        <taxon>Actinomycetes</taxon>
        <taxon>Streptosporangiales</taxon>
        <taxon>Thermomonosporaceae</taxon>
        <taxon>Actinoallomurus</taxon>
    </lineage>
</organism>
<accession>A0ABN0XBU9</accession>
<keyword evidence="3" id="KW-1185">Reference proteome</keyword>
<proteinExistence type="predicted"/>
<protein>
    <submittedName>
        <fullName evidence="2">Uncharacterized protein</fullName>
    </submittedName>
</protein>
<comment type="caution">
    <text evidence="2">The sequence shown here is derived from an EMBL/GenBank/DDBJ whole genome shotgun (WGS) entry which is preliminary data.</text>
</comment>
<evidence type="ECO:0000256" key="1">
    <source>
        <dbReference type="SAM" id="MobiDB-lite"/>
    </source>
</evidence>
<gene>
    <name evidence="2" type="ORF">GCM10010151_57150</name>
</gene>
<name>A0ABN0XBU9_9ACTN</name>
<feature type="region of interest" description="Disordered" evidence="1">
    <location>
        <begin position="46"/>
        <end position="66"/>
    </location>
</feature>
<evidence type="ECO:0000313" key="3">
    <source>
        <dbReference type="Proteomes" id="UP001501822"/>
    </source>
</evidence>
<evidence type="ECO:0000313" key="2">
    <source>
        <dbReference type="EMBL" id="GAA0359922.1"/>
    </source>
</evidence>
<sequence>MADPAFFSVAGPDSGEISFRPQLDRTEPATPSRRTRVFTAMGAFSEVSPPGRLRPMKTAMGSDEGK</sequence>
<reference evidence="2 3" key="1">
    <citation type="journal article" date="2019" name="Int. J. Syst. Evol. Microbiol.">
        <title>The Global Catalogue of Microorganisms (GCM) 10K type strain sequencing project: providing services to taxonomists for standard genome sequencing and annotation.</title>
        <authorList>
            <consortium name="The Broad Institute Genomics Platform"/>
            <consortium name="The Broad Institute Genome Sequencing Center for Infectious Disease"/>
            <person name="Wu L."/>
            <person name="Ma J."/>
        </authorList>
    </citation>
    <scope>NUCLEOTIDE SEQUENCE [LARGE SCALE GENOMIC DNA]</scope>
    <source>
        <strain evidence="2 3">JCM 3146</strain>
    </source>
</reference>
<dbReference type="EMBL" id="BAAABM010000053">
    <property type="protein sequence ID" value="GAA0359922.1"/>
    <property type="molecule type" value="Genomic_DNA"/>
</dbReference>
<dbReference type="Proteomes" id="UP001501822">
    <property type="component" value="Unassembled WGS sequence"/>
</dbReference>
<feature type="region of interest" description="Disordered" evidence="1">
    <location>
        <begin position="1"/>
        <end position="29"/>
    </location>
</feature>